<dbReference type="Gene3D" id="4.10.1000.10">
    <property type="entry name" value="Zinc finger, CCCH-type"/>
    <property type="match status" value="1"/>
</dbReference>
<accession>A0A024SN70</accession>
<dbReference type="Pfam" id="PF25543">
    <property type="entry name" value="zf-CCCH_tandem"/>
    <property type="match status" value="1"/>
</dbReference>
<evidence type="ECO:0000256" key="1">
    <source>
        <dbReference type="PROSITE-ProRule" id="PRU00723"/>
    </source>
</evidence>
<sequence>MADKMSSTAVASNSLGNFFQRFQGLQSHRNAMDDLIKDLLIHCNQVESDLREESQRLVSAHMDLANAVNAGRELQQVVEFYQEQEERTQERTLKEIEKIKKHNSYVMVLIDGDGLVFRETYIKQGLEGGKRAAYALRTAVADLFGEDAEDMEIVAKVVANLSGLGKAMQRDGCLDNPSLLKDFALGFTQAKASFDYIDVGHGKERADSKIRETARWHLRNYNCRHILLGISHDSGYAPFLDETLQSEATRQRISIIEGVATVPDLRATNISIKRLGNELFREDKLHDKIASPQQHSAPAPSQPAQAAAQPPPAPQPAAKEACSPATSPVVSTASSKETRTPVVSYAGIASASPPPKITLPLARKQTQPTGSDSSRNRGSQRSQQEGHYILIPPSQPQNWNPGPRGLDEPIRVNVQVLEAVKKRKEDKLCNNHYLRGPCSKRDTCSFVHDHKITDDEMKAVAVLARQNPCSSGQYCEADDCIYGHHCPSIRNGVCQHFHCRFSEEAHPPGTEYKGNF</sequence>
<dbReference type="HOGENOM" id="CLU_031811_0_1_1"/>
<keyword evidence="1" id="KW-0862">Zinc</keyword>
<organism evidence="4 5">
    <name type="scientific">Hypocrea jecorina (strain ATCC 56765 / BCRC 32924 / NRRL 11460 / Rut C-30)</name>
    <name type="common">Trichoderma reesei</name>
    <dbReference type="NCBI Taxonomy" id="1344414"/>
    <lineage>
        <taxon>Eukaryota</taxon>
        <taxon>Fungi</taxon>
        <taxon>Dikarya</taxon>
        <taxon>Ascomycota</taxon>
        <taxon>Pezizomycotina</taxon>
        <taxon>Sordariomycetes</taxon>
        <taxon>Hypocreomycetidae</taxon>
        <taxon>Hypocreales</taxon>
        <taxon>Hypocreaceae</taxon>
        <taxon>Trichoderma</taxon>
    </lineage>
</organism>
<dbReference type="PANTHER" id="PTHR37543">
    <property type="entry name" value="CCCH ZINC FINGER DNA BINDING PROTEIN (AFU_ORTHOLOGUE AFUA_5G12760)"/>
    <property type="match status" value="1"/>
</dbReference>
<dbReference type="AlphaFoldDB" id="A0A024SN70"/>
<evidence type="ECO:0000256" key="2">
    <source>
        <dbReference type="SAM" id="MobiDB-lite"/>
    </source>
</evidence>
<evidence type="ECO:0000313" key="5">
    <source>
        <dbReference type="Proteomes" id="UP000024376"/>
    </source>
</evidence>
<feature type="region of interest" description="Disordered" evidence="2">
    <location>
        <begin position="291"/>
        <end position="383"/>
    </location>
</feature>
<feature type="compositionally biased region" description="Polar residues" evidence="2">
    <location>
        <begin position="324"/>
        <end position="335"/>
    </location>
</feature>
<protein>
    <recommendedName>
        <fullName evidence="3">C3H1-type domain-containing protein</fullName>
    </recommendedName>
</protein>
<dbReference type="Pfam" id="PF25542">
    <property type="entry name" value="zf-CCCH_12"/>
    <property type="match status" value="1"/>
</dbReference>
<gene>
    <name evidence="4" type="ORF">M419DRAFT_94336</name>
</gene>
<dbReference type="InterPro" id="IPR000571">
    <property type="entry name" value="Znf_CCCH"/>
</dbReference>
<evidence type="ECO:0000259" key="3">
    <source>
        <dbReference type="PROSITE" id="PS50103"/>
    </source>
</evidence>
<dbReference type="Pfam" id="PF25540">
    <property type="entry name" value="DUF7923"/>
    <property type="match status" value="1"/>
</dbReference>
<keyword evidence="1" id="KW-0479">Metal-binding</keyword>
<dbReference type="EMBL" id="KI911139">
    <property type="protein sequence ID" value="ETS06626.1"/>
    <property type="molecule type" value="Genomic_DNA"/>
</dbReference>
<feature type="domain" description="C3H1-type" evidence="3">
    <location>
        <begin position="423"/>
        <end position="451"/>
    </location>
</feature>
<dbReference type="PANTHER" id="PTHR37543:SF1">
    <property type="entry name" value="CCCH ZINC FINGER DNA BINDING PROTEIN (AFU_ORTHOLOGUE AFUA_5G12760)"/>
    <property type="match status" value="1"/>
</dbReference>
<dbReference type="OrthoDB" id="3512845at2759"/>
<dbReference type="InterPro" id="IPR057683">
    <property type="entry name" value="DUF7923"/>
</dbReference>
<feature type="compositionally biased region" description="Low complexity" evidence="2">
    <location>
        <begin position="291"/>
        <end position="308"/>
    </location>
</feature>
<dbReference type="PROSITE" id="PS50103">
    <property type="entry name" value="ZF_C3H1"/>
    <property type="match status" value="1"/>
</dbReference>
<name>A0A024SN70_HYPJR</name>
<reference evidence="5" key="1">
    <citation type="journal article" date="2013" name="Ind. Biotechnol.">
        <title>Comparative genomics analysis of Trichoderma reesei strains.</title>
        <authorList>
            <person name="Koike H."/>
            <person name="Aerts A."/>
            <person name="LaButti K."/>
            <person name="Grigoriev I.V."/>
            <person name="Baker S.E."/>
        </authorList>
    </citation>
    <scope>NUCLEOTIDE SEQUENCE [LARGE SCALE GENOMIC DNA]</scope>
    <source>
        <strain evidence="5">ATCC 56765 / BCRC 32924 / NRRL 11460 / Rut C-30</strain>
    </source>
</reference>
<feature type="zinc finger region" description="C3H1-type" evidence="1">
    <location>
        <begin position="423"/>
        <end position="451"/>
    </location>
</feature>
<dbReference type="Proteomes" id="UP000024376">
    <property type="component" value="Unassembled WGS sequence"/>
</dbReference>
<evidence type="ECO:0000313" key="4">
    <source>
        <dbReference type="EMBL" id="ETS06626.1"/>
    </source>
</evidence>
<keyword evidence="1" id="KW-0863">Zinc-finger</keyword>
<dbReference type="GO" id="GO:0008270">
    <property type="term" value="F:zinc ion binding"/>
    <property type="evidence" value="ECO:0007669"/>
    <property type="project" value="UniProtKB-KW"/>
</dbReference>
<dbReference type="InterPro" id="IPR057654">
    <property type="entry name" value="Znf-CCCH_tandem"/>
</dbReference>
<proteinExistence type="predicted"/>
<dbReference type="KEGG" id="trr:M419DRAFT_94336"/>
<feature type="compositionally biased region" description="Low complexity" evidence="2">
    <location>
        <begin position="370"/>
        <end position="383"/>
    </location>
</feature>